<dbReference type="PANTHER" id="PTHR30250:SF26">
    <property type="entry name" value="PSMA PROTEIN"/>
    <property type="match status" value="1"/>
</dbReference>
<evidence type="ECO:0000256" key="2">
    <source>
        <dbReference type="ARBA" id="ARBA00022475"/>
    </source>
</evidence>
<dbReference type="OrthoDB" id="7980222at2"/>
<dbReference type="PANTHER" id="PTHR30250">
    <property type="entry name" value="PST FAMILY PREDICTED COLANIC ACID TRANSPORTER"/>
    <property type="match status" value="1"/>
</dbReference>
<accession>A0A2W7I3A9</accession>
<keyword evidence="5 6" id="KW-0472">Membrane</keyword>
<keyword evidence="8" id="KW-1185">Reference proteome</keyword>
<protein>
    <submittedName>
        <fullName evidence="7">O-antigen/teichoic acid export membrane protein</fullName>
    </submittedName>
</protein>
<dbReference type="GO" id="GO:0005886">
    <property type="term" value="C:plasma membrane"/>
    <property type="evidence" value="ECO:0007669"/>
    <property type="project" value="UniProtKB-SubCell"/>
</dbReference>
<feature type="transmembrane region" description="Helical" evidence="6">
    <location>
        <begin position="40"/>
        <end position="62"/>
    </location>
</feature>
<comment type="subcellular location">
    <subcellularLocation>
        <location evidence="1">Cell membrane</location>
        <topology evidence="1">Multi-pass membrane protein</topology>
    </subcellularLocation>
</comment>
<gene>
    <name evidence="7" type="ORF">C8P66_1234</name>
</gene>
<evidence type="ECO:0000256" key="4">
    <source>
        <dbReference type="ARBA" id="ARBA00022989"/>
    </source>
</evidence>
<evidence type="ECO:0000256" key="5">
    <source>
        <dbReference type="ARBA" id="ARBA00023136"/>
    </source>
</evidence>
<dbReference type="EMBL" id="QKYU01000023">
    <property type="protein sequence ID" value="PZW40798.1"/>
    <property type="molecule type" value="Genomic_DNA"/>
</dbReference>
<feature type="transmembrane region" description="Helical" evidence="6">
    <location>
        <begin position="356"/>
        <end position="376"/>
    </location>
</feature>
<feature type="transmembrane region" description="Helical" evidence="6">
    <location>
        <begin position="326"/>
        <end position="350"/>
    </location>
</feature>
<sequence length="423" mass="44625">MWTKLHLARASWTLIDQGIVSAGTFVINVILARWLSQPDYGTFALVFSGIFTLQLFTNSLLFHPLQVRLVITRPEDQARLLSASLILLTILSLGLGAVLFVSLFWIGRSDLLLPAMICFLLGQIQEALRRGLHATFRHRAAVLGDSISVGGRTLLILGLALADALTLEDALISMAAASGIAALVQAFQLDLRRRGPFRLGTTLAEYWSLGGLWSLGNALLSSLRLQIPLWALAIGAGSAAAASFQAAMNVANLCNPIIVGLANIIPQTAAQARVKGNAHAWRATRVYVVLTILPLALYSGAVLVAPELSLRLLYGAQSEYLGLTEAVRLLVIAGLAATLTEVVIAFLHGIGEVPSALAINAIGTVATLVLAVVLIADLGLTGSCLALIGGSAARLVAAHYVLTQATAELGRYGRAEPGRGHST</sequence>
<comment type="caution">
    <text evidence="7">The sequence shown here is derived from an EMBL/GenBank/DDBJ whole genome shotgun (WGS) entry which is preliminary data.</text>
</comment>
<evidence type="ECO:0000313" key="8">
    <source>
        <dbReference type="Proteomes" id="UP000249688"/>
    </source>
</evidence>
<feature type="transmembrane region" description="Helical" evidence="6">
    <location>
        <begin position="83"/>
        <end position="105"/>
    </location>
</feature>
<keyword evidence="4 6" id="KW-1133">Transmembrane helix</keyword>
<organism evidence="7 8">
    <name type="scientific">Humitalea rosea</name>
    <dbReference type="NCBI Taxonomy" id="990373"/>
    <lineage>
        <taxon>Bacteria</taxon>
        <taxon>Pseudomonadati</taxon>
        <taxon>Pseudomonadota</taxon>
        <taxon>Alphaproteobacteria</taxon>
        <taxon>Acetobacterales</taxon>
        <taxon>Roseomonadaceae</taxon>
        <taxon>Humitalea</taxon>
    </lineage>
</organism>
<evidence type="ECO:0000256" key="3">
    <source>
        <dbReference type="ARBA" id="ARBA00022692"/>
    </source>
</evidence>
<feature type="transmembrane region" description="Helical" evidence="6">
    <location>
        <begin position="12"/>
        <end position="34"/>
    </location>
</feature>
<keyword evidence="3 6" id="KW-0812">Transmembrane</keyword>
<evidence type="ECO:0000313" key="7">
    <source>
        <dbReference type="EMBL" id="PZW40798.1"/>
    </source>
</evidence>
<reference evidence="7 8" key="1">
    <citation type="submission" date="2018-06" db="EMBL/GenBank/DDBJ databases">
        <title>Genomic Encyclopedia of Archaeal and Bacterial Type Strains, Phase II (KMG-II): from individual species to whole genera.</title>
        <authorList>
            <person name="Goeker M."/>
        </authorList>
    </citation>
    <scope>NUCLEOTIDE SEQUENCE [LARGE SCALE GENOMIC DNA]</scope>
    <source>
        <strain evidence="7 8">DSM 24525</strain>
    </source>
</reference>
<dbReference type="InterPro" id="IPR050833">
    <property type="entry name" value="Poly_Biosynth_Transport"/>
</dbReference>
<evidence type="ECO:0000256" key="1">
    <source>
        <dbReference type="ARBA" id="ARBA00004651"/>
    </source>
</evidence>
<name>A0A2W7I3A9_9PROT</name>
<feature type="transmembrane region" description="Helical" evidence="6">
    <location>
        <begin position="286"/>
        <end position="305"/>
    </location>
</feature>
<dbReference type="RefSeq" id="WP_111399663.1">
    <property type="nucleotide sequence ID" value="NZ_QKYU01000023.1"/>
</dbReference>
<feature type="transmembrane region" description="Helical" evidence="6">
    <location>
        <begin position="170"/>
        <end position="189"/>
    </location>
</feature>
<proteinExistence type="predicted"/>
<keyword evidence="2" id="KW-1003">Cell membrane</keyword>
<dbReference type="Proteomes" id="UP000249688">
    <property type="component" value="Unassembled WGS sequence"/>
</dbReference>
<evidence type="ECO:0000256" key="6">
    <source>
        <dbReference type="SAM" id="Phobius"/>
    </source>
</evidence>
<dbReference type="AlphaFoldDB" id="A0A2W7I3A9"/>